<keyword evidence="3" id="KW-1185">Reference proteome</keyword>
<accession>A0ABY6CHX5</accession>
<evidence type="ECO:0000256" key="1">
    <source>
        <dbReference type="SAM" id="MobiDB-lite"/>
    </source>
</evidence>
<proteinExistence type="predicted"/>
<evidence type="ECO:0000313" key="2">
    <source>
        <dbReference type="EMBL" id="UXN71823.1"/>
    </source>
</evidence>
<dbReference type="EMBL" id="CP104965">
    <property type="protein sequence ID" value="UXN71823.1"/>
    <property type="molecule type" value="Genomic_DNA"/>
</dbReference>
<feature type="region of interest" description="Disordered" evidence="1">
    <location>
        <begin position="75"/>
        <end position="142"/>
    </location>
</feature>
<name>A0ABY6CHX5_9HYPH</name>
<protein>
    <submittedName>
        <fullName evidence="2">Uncharacterized protein</fullName>
    </submittedName>
</protein>
<reference evidence="2 3" key="1">
    <citation type="submission" date="2022-09" db="EMBL/GenBank/DDBJ databases">
        <title>Interaction between co-microsymbionts with complementary sets of symbiotic genes in legume-rhizobium systems.</title>
        <authorList>
            <person name="Safronova V."/>
            <person name="Sazanova A."/>
            <person name="Afonin A."/>
            <person name="Chirak E."/>
        </authorList>
    </citation>
    <scope>NUCLEOTIDE SEQUENCE [LARGE SCALE GENOMIC DNA]</scope>
    <source>
        <strain evidence="2 3">A18/4-1</strain>
    </source>
</reference>
<dbReference type="Proteomes" id="UP001061862">
    <property type="component" value="Chromosome"/>
</dbReference>
<gene>
    <name evidence="2" type="ORF">N8A98_11865</name>
</gene>
<dbReference type="RefSeq" id="WP_262171554.1">
    <property type="nucleotide sequence ID" value="NZ_CP104965.1"/>
</dbReference>
<organism evidence="2 3">
    <name type="scientific">Devosia neptuniae</name>
    <dbReference type="NCBI Taxonomy" id="191302"/>
    <lineage>
        <taxon>Bacteria</taxon>
        <taxon>Pseudomonadati</taxon>
        <taxon>Pseudomonadota</taxon>
        <taxon>Alphaproteobacteria</taxon>
        <taxon>Hyphomicrobiales</taxon>
        <taxon>Devosiaceae</taxon>
        <taxon>Devosia</taxon>
    </lineage>
</organism>
<evidence type="ECO:0000313" key="3">
    <source>
        <dbReference type="Proteomes" id="UP001061862"/>
    </source>
</evidence>
<feature type="compositionally biased region" description="Basic and acidic residues" evidence="1">
    <location>
        <begin position="116"/>
        <end position="135"/>
    </location>
</feature>
<sequence length="156" mass="17713">MRNENIVRDLEVSDGHASLRATYFVERGVLHANIDGKTILLPVGDRGHDESVRQLLIGQLRTRSWRERIADYCASGGAETPQPFSQSPRYRGIGRFDMSNDQEKPLSPAYEPMTVRGHDGRAYKTERMERREKEASPQQAGIRSGRLLAALFRFPD</sequence>